<dbReference type="KEGG" id="aacx:DEACI_2880"/>
<dbReference type="Proteomes" id="UP000836597">
    <property type="component" value="Chromosome"/>
</dbReference>
<name>A0A8S0XYJ0_9FIRM</name>
<gene>
    <name evidence="2" type="ORF">DEACI_2041</name>
    <name evidence="1" type="ORF">DEACI_2880</name>
</gene>
<accession>A0A8S0XYJ0</accession>
<proteinExistence type="predicted"/>
<evidence type="ECO:0000313" key="2">
    <source>
        <dbReference type="EMBL" id="CEJ07575.1"/>
    </source>
</evidence>
<evidence type="ECO:0000313" key="3">
    <source>
        <dbReference type="Proteomes" id="UP001071230"/>
    </source>
</evidence>
<reference evidence="1" key="2">
    <citation type="submission" date="2020-01" db="EMBL/GenBank/DDBJ databases">
        <authorList>
            <person name="Hornung B."/>
        </authorList>
    </citation>
    <scope>NUCLEOTIDE SEQUENCE</scope>
    <source>
        <strain evidence="1">PacBioINE</strain>
    </source>
</reference>
<sequence length="206" mass="22545">MDNLTKLKSDRFHFLRALFEATGGRQLSPVNMWTLGKQLGFPGDYTEGIVEYLVEESLVQYFALGGEIVITHNGVVQVEQAISKPDQPTKYFPPINIINVQNMVGSQIQQGNDNSTQTGTFSLPDPAVLASFIDELKSKIPELNLDAEKLQELNSEIITVEAQSKSSKPKYTIIKECLKSIRNILEGTAGSIAASALLAKLALFGS</sequence>
<dbReference type="RefSeq" id="WP_240985615.1">
    <property type="nucleotide sequence ID" value="NZ_CDGJ01000058.1"/>
</dbReference>
<dbReference type="AlphaFoldDB" id="A0A8S0XYJ0"/>
<protein>
    <submittedName>
        <fullName evidence="2">Multi-copper enzyme maturation ABC-type transport system permease component-like protein</fullName>
    </submittedName>
</protein>
<dbReference type="EMBL" id="LR746496">
    <property type="protein sequence ID" value="CAA7602207.1"/>
    <property type="molecule type" value="Genomic_DNA"/>
</dbReference>
<evidence type="ECO:0000313" key="1">
    <source>
        <dbReference type="EMBL" id="CAA7602207.1"/>
    </source>
</evidence>
<dbReference type="EMBL" id="CDGJ01000058">
    <property type="protein sequence ID" value="CEJ07575.1"/>
    <property type="molecule type" value="Genomic_DNA"/>
</dbReference>
<keyword evidence="3" id="KW-1185">Reference proteome</keyword>
<reference evidence="2" key="1">
    <citation type="submission" date="2014-11" db="EMBL/GenBank/DDBJ databases">
        <authorList>
            <person name="Hornung B.V."/>
        </authorList>
    </citation>
    <scope>NUCLEOTIDE SEQUENCE</scope>
    <source>
        <strain evidence="2">INE</strain>
    </source>
</reference>
<dbReference type="Proteomes" id="UP001071230">
    <property type="component" value="Unassembled WGS sequence"/>
</dbReference>
<organism evidence="1">
    <name type="scientific">Acididesulfobacillus acetoxydans</name>
    <dbReference type="NCBI Taxonomy" id="1561005"/>
    <lineage>
        <taxon>Bacteria</taxon>
        <taxon>Bacillati</taxon>
        <taxon>Bacillota</taxon>
        <taxon>Clostridia</taxon>
        <taxon>Eubacteriales</taxon>
        <taxon>Peptococcaceae</taxon>
        <taxon>Acididesulfobacillus</taxon>
    </lineage>
</organism>